<reference evidence="3" key="1">
    <citation type="journal article" date="2020" name="Genome Biol.">
        <title>Gamete binning: chromosome-level and haplotype-resolved genome assembly enabled by high-throughput single-cell sequencing of gamete genomes.</title>
        <authorList>
            <person name="Campoy J.A."/>
            <person name="Sun H."/>
            <person name="Goel M."/>
            <person name="Jiao W.-B."/>
            <person name="Folz-Donahue K."/>
            <person name="Wang N."/>
            <person name="Rubio M."/>
            <person name="Liu C."/>
            <person name="Kukat C."/>
            <person name="Ruiz D."/>
            <person name="Huettel B."/>
            <person name="Schneeberger K."/>
        </authorList>
    </citation>
    <scope>NUCLEOTIDE SEQUENCE [LARGE SCALE GENOMIC DNA]</scope>
    <source>
        <strain evidence="3">cv. Rojo Pasion</strain>
    </source>
</reference>
<evidence type="ECO:0000313" key="3">
    <source>
        <dbReference type="Proteomes" id="UP000507245"/>
    </source>
</evidence>
<gene>
    <name evidence="2" type="ORF">ORAREDHAP_LOCUS21570</name>
</gene>
<accession>A0A6J5WR26</accession>
<name>A0A6J5WR26_PRUAR</name>
<evidence type="ECO:0000256" key="1">
    <source>
        <dbReference type="SAM" id="MobiDB-lite"/>
    </source>
</evidence>
<feature type="compositionally biased region" description="Basic residues" evidence="1">
    <location>
        <begin position="1"/>
        <end position="23"/>
    </location>
</feature>
<sequence length="81" mass="9081">MKRRSNRSSRRGGRSKRLPRPKGRREAGQGPKWHREKAGGRAVGKWTRDDDDKLVAATLDNKRKGLEAAIRDIMASQGTSV</sequence>
<keyword evidence="3" id="KW-1185">Reference proteome</keyword>
<protein>
    <submittedName>
        <fullName evidence="2">Uncharacterized protein</fullName>
    </submittedName>
</protein>
<evidence type="ECO:0000313" key="2">
    <source>
        <dbReference type="EMBL" id="CAB4304176.1"/>
    </source>
</evidence>
<proteinExistence type="predicted"/>
<dbReference type="EMBL" id="CAEKKB010000003">
    <property type="protein sequence ID" value="CAB4304176.1"/>
    <property type="molecule type" value="Genomic_DNA"/>
</dbReference>
<dbReference type="Proteomes" id="UP000507245">
    <property type="component" value="Unassembled WGS sequence"/>
</dbReference>
<organism evidence="2 3">
    <name type="scientific">Prunus armeniaca</name>
    <name type="common">Apricot</name>
    <name type="synonym">Armeniaca vulgaris</name>
    <dbReference type="NCBI Taxonomy" id="36596"/>
    <lineage>
        <taxon>Eukaryota</taxon>
        <taxon>Viridiplantae</taxon>
        <taxon>Streptophyta</taxon>
        <taxon>Embryophyta</taxon>
        <taxon>Tracheophyta</taxon>
        <taxon>Spermatophyta</taxon>
        <taxon>Magnoliopsida</taxon>
        <taxon>eudicotyledons</taxon>
        <taxon>Gunneridae</taxon>
        <taxon>Pentapetalae</taxon>
        <taxon>rosids</taxon>
        <taxon>fabids</taxon>
        <taxon>Rosales</taxon>
        <taxon>Rosaceae</taxon>
        <taxon>Amygdaloideae</taxon>
        <taxon>Amygdaleae</taxon>
        <taxon>Prunus</taxon>
    </lineage>
</organism>
<dbReference type="AlphaFoldDB" id="A0A6J5WR26"/>
<feature type="region of interest" description="Disordered" evidence="1">
    <location>
        <begin position="1"/>
        <end position="50"/>
    </location>
</feature>